<protein>
    <submittedName>
        <fullName evidence="2">Uncharacterized protein</fullName>
    </submittedName>
</protein>
<evidence type="ECO:0000256" key="1">
    <source>
        <dbReference type="SAM" id="MobiDB-lite"/>
    </source>
</evidence>
<reference evidence="2 3" key="1">
    <citation type="submission" date="2017-10" db="EMBL/GenBank/DDBJ databases">
        <authorList>
            <person name="Regsiter A."/>
            <person name="William W."/>
        </authorList>
    </citation>
    <scope>NUCLEOTIDE SEQUENCE [LARGE SCALE GENOMIC DNA]</scope>
    <source>
        <strain evidence="2 3">CFBP6991</strain>
    </source>
</reference>
<organism evidence="2 3">
    <name type="scientific">Xanthomonas campestris pv. phaseoli</name>
    <dbReference type="NCBI Taxonomy" id="317013"/>
    <lineage>
        <taxon>Bacteria</taxon>
        <taxon>Pseudomonadati</taxon>
        <taxon>Pseudomonadota</taxon>
        <taxon>Gammaproteobacteria</taxon>
        <taxon>Lysobacterales</taxon>
        <taxon>Lysobacteraceae</taxon>
        <taxon>Xanthomonas</taxon>
    </lineage>
</organism>
<evidence type="ECO:0000313" key="3">
    <source>
        <dbReference type="Proteomes" id="UP000234345"/>
    </source>
</evidence>
<accession>A0A7Z7J6M0</accession>
<dbReference type="Proteomes" id="UP000234345">
    <property type="component" value="Unassembled WGS sequence"/>
</dbReference>
<name>A0A7Z7J6M0_XANCH</name>
<feature type="region of interest" description="Disordered" evidence="1">
    <location>
        <begin position="72"/>
        <end position="101"/>
    </location>
</feature>
<gene>
    <name evidence="2" type="ORF">XFF6991_570190</name>
</gene>
<dbReference type="AlphaFoldDB" id="A0A7Z7J6M0"/>
<evidence type="ECO:0000313" key="2">
    <source>
        <dbReference type="EMBL" id="SOO26625.1"/>
    </source>
</evidence>
<comment type="caution">
    <text evidence="2">The sequence shown here is derived from an EMBL/GenBank/DDBJ whole genome shotgun (WGS) entry which is preliminary data.</text>
</comment>
<proteinExistence type="predicted"/>
<dbReference type="EMBL" id="OCZC01000085">
    <property type="protein sequence ID" value="SOO26625.1"/>
    <property type="molecule type" value="Genomic_DNA"/>
</dbReference>
<sequence length="117" mass="12380">MRLSWARAFKPHRRPALLQRACLSPRENGDRQCLPSPACGGKVPEGRMGAVDRHNQLAADLGLAVLRPGVQAPPARFPPPALHATSPASGRARLSGANPSLVTLTRLTPHTTPAACN</sequence>